<gene>
    <name evidence="1" type="ORF">CITCOLO1_LOCUS7833</name>
</gene>
<accession>A0ABP0Y7P1</accession>
<sequence>MDCLLVKCGVSHQVPRIREDGSNRKARKSQGDGIVVSEEATTVKSKKWHQRRRLGSKEIKMVSSSRLRPSQRGRVELGGWLAAWLEEAEGQREKDEVKELEKACKG</sequence>
<evidence type="ECO:0000313" key="1">
    <source>
        <dbReference type="EMBL" id="CAK9315987.1"/>
    </source>
</evidence>
<organism evidence="1 2">
    <name type="scientific">Citrullus colocynthis</name>
    <name type="common">colocynth</name>
    <dbReference type="NCBI Taxonomy" id="252529"/>
    <lineage>
        <taxon>Eukaryota</taxon>
        <taxon>Viridiplantae</taxon>
        <taxon>Streptophyta</taxon>
        <taxon>Embryophyta</taxon>
        <taxon>Tracheophyta</taxon>
        <taxon>Spermatophyta</taxon>
        <taxon>Magnoliopsida</taxon>
        <taxon>eudicotyledons</taxon>
        <taxon>Gunneridae</taxon>
        <taxon>Pentapetalae</taxon>
        <taxon>rosids</taxon>
        <taxon>fabids</taxon>
        <taxon>Cucurbitales</taxon>
        <taxon>Cucurbitaceae</taxon>
        <taxon>Benincaseae</taxon>
        <taxon>Citrullus</taxon>
    </lineage>
</organism>
<name>A0ABP0Y7P1_9ROSI</name>
<dbReference type="EMBL" id="OZ021736">
    <property type="protein sequence ID" value="CAK9315987.1"/>
    <property type="molecule type" value="Genomic_DNA"/>
</dbReference>
<evidence type="ECO:0000313" key="2">
    <source>
        <dbReference type="Proteomes" id="UP001642487"/>
    </source>
</evidence>
<dbReference type="Proteomes" id="UP001642487">
    <property type="component" value="Chromosome 2"/>
</dbReference>
<protein>
    <submittedName>
        <fullName evidence="1">Uncharacterized protein</fullName>
    </submittedName>
</protein>
<keyword evidence="2" id="KW-1185">Reference proteome</keyword>
<reference evidence="1 2" key="1">
    <citation type="submission" date="2024-03" db="EMBL/GenBank/DDBJ databases">
        <authorList>
            <person name="Gkanogiannis A."/>
            <person name="Becerra Lopez-Lavalle L."/>
        </authorList>
    </citation>
    <scope>NUCLEOTIDE SEQUENCE [LARGE SCALE GENOMIC DNA]</scope>
</reference>
<proteinExistence type="predicted"/>